<keyword evidence="4" id="KW-1185">Reference proteome</keyword>
<evidence type="ECO:0000313" key="4">
    <source>
        <dbReference type="Proteomes" id="UP000245765"/>
    </source>
</evidence>
<dbReference type="Proteomes" id="UP000245765">
    <property type="component" value="Unassembled WGS sequence"/>
</dbReference>
<dbReference type="Gene3D" id="3.40.50.1820">
    <property type="entry name" value="alpha/beta hydrolase"/>
    <property type="match status" value="1"/>
</dbReference>
<protein>
    <submittedName>
        <fullName evidence="3">Alpha/beta hydrolase</fullName>
    </submittedName>
</protein>
<dbReference type="EMBL" id="QGNA01000001">
    <property type="protein sequence ID" value="PWS37960.1"/>
    <property type="molecule type" value="Genomic_DNA"/>
</dbReference>
<dbReference type="Pfam" id="PF12146">
    <property type="entry name" value="Hydrolase_4"/>
    <property type="match status" value="1"/>
</dbReference>
<organism evidence="3 4">
    <name type="scientific">Falsiroseomonas bella</name>
    <dbReference type="NCBI Taxonomy" id="2184016"/>
    <lineage>
        <taxon>Bacteria</taxon>
        <taxon>Pseudomonadati</taxon>
        <taxon>Pseudomonadota</taxon>
        <taxon>Alphaproteobacteria</taxon>
        <taxon>Acetobacterales</taxon>
        <taxon>Roseomonadaceae</taxon>
        <taxon>Falsiroseomonas</taxon>
    </lineage>
</organism>
<dbReference type="InterPro" id="IPR029058">
    <property type="entry name" value="AB_hydrolase_fold"/>
</dbReference>
<dbReference type="GO" id="GO:0016787">
    <property type="term" value="F:hydrolase activity"/>
    <property type="evidence" value="ECO:0007669"/>
    <property type="project" value="UniProtKB-KW"/>
</dbReference>
<comment type="caution">
    <text evidence="3">The sequence shown here is derived from an EMBL/GenBank/DDBJ whole genome shotgun (WGS) entry which is preliminary data.</text>
</comment>
<evidence type="ECO:0000256" key="1">
    <source>
        <dbReference type="SAM" id="MobiDB-lite"/>
    </source>
</evidence>
<proteinExistence type="predicted"/>
<gene>
    <name evidence="3" type="ORF">DFH01_01195</name>
</gene>
<evidence type="ECO:0000259" key="2">
    <source>
        <dbReference type="Pfam" id="PF12146"/>
    </source>
</evidence>
<feature type="domain" description="Serine aminopeptidase S33" evidence="2">
    <location>
        <begin position="89"/>
        <end position="190"/>
    </location>
</feature>
<sequence>MGDNGAAGGGARHTGDRLRRGRSLGVPGCDRPRHDARRASRPHLSAGARMTDAAFGWRLRDPAPGEFFRLGKGGLWMPHAVQRAAAPPLLFVPGGYHGAWCYAGYLDDCAAAGIAAAAAEPRGHGVLAADGLHPGSGLADYAADVAEASRHLASLAGTAPVLVGHSLGALVVAMAAHLAPGSGLVLLAPSPPGNLPDAQPVPPVPEDRLRPPPSRAEALARFFGGVRPRGLDAWCARLCPESPRALNDRYLLRVGVDPAPLRRLPSLCIEAGREDPARHPAGQDEAVAAFYGARHLLLPEAPHCLMVGPAGAESAAIIRAWHAALPRS</sequence>
<keyword evidence="3" id="KW-0378">Hydrolase</keyword>
<reference evidence="4" key="1">
    <citation type="submission" date="2018-05" db="EMBL/GenBank/DDBJ databases">
        <authorList>
            <person name="Du Z."/>
            <person name="Wang X."/>
        </authorList>
    </citation>
    <scope>NUCLEOTIDE SEQUENCE [LARGE SCALE GENOMIC DNA]</scope>
    <source>
        <strain evidence="4">CQN31</strain>
    </source>
</reference>
<dbReference type="AlphaFoldDB" id="A0A317FFV4"/>
<name>A0A317FFV4_9PROT</name>
<accession>A0A317FFV4</accession>
<feature type="compositionally biased region" description="Gly residues" evidence="1">
    <location>
        <begin position="1"/>
        <end position="12"/>
    </location>
</feature>
<feature type="region of interest" description="Disordered" evidence="1">
    <location>
        <begin position="1"/>
        <end position="44"/>
    </location>
</feature>
<dbReference type="SUPFAM" id="SSF53474">
    <property type="entry name" value="alpha/beta-Hydrolases"/>
    <property type="match status" value="1"/>
</dbReference>
<dbReference type="InterPro" id="IPR022742">
    <property type="entry name" value="Hydrolase_4"/>
</dbReference>
<evidence type="ECO:0000313" key="3">
    <source>
        <dbReference type="EMBL" id="PWS37960.1"/>
    </source>
</evidence>